<sequence length="238" mass="27248">MSDEIRERERSWFDRIRIFVMGELEKRHWYNRLENKHIAVTNNSIDIDLLKVVRVDPDEIKFVAGTITPGGPDSYHLEYLERPAPFGRESIGAVRGGDWDRTGVRFDSLSEFTAIESHFEAGVPWSDTELYKRHEESIDDGYSSYGVRSIEGLDHKFEQLDELFHSVSKHGLRSQQELGKSCLAEVGIALGRDGRPLFFGEGRHRLSIAKVLGLESVPVLIHLRHRNLLYGSCALENR</sequence>
<reference evidence="1 2" key="1">
    <citation type="submission" date="2019-08" db="EMBL/GenBank/DDBJ databases">
        <title>Archaea genome.</title>
        <authorList>
            <person name="Kajale S."/>
            <person name="Shouche Y."/>
            <person name="Deshpande N."/>
            <person name="Sharma A."/>
        </authorList>
    </citation>
    <scope>NUCLEOTIDE SEQUENCE [LARGE SCALE GENOMIC DNA]</scope>
    <source>
        <strain evidence="1 2">ESP3B_9</strain>
    </source>
</reference>
<proteinExistence type="predicted"/>
<evidence type="ECO:0000313" key="1">
    <source>
        <dbReference type="EMBL" id="TYT62008.1"/>
    </source>
</evidence>
<dbReference type="RefSeq" id="WP_149081569.1">
    <property type="nucleotide sequence ID" value="NZ_VTAW01000012.1"/>
</dbReference>
<gene>
    <name evidence="1" type="ORF">FYC77_11085</name>
</gene>
<evidence type="ECO:0000313" key="2">
    <source>
        <dbReference type="Proteomes" id="UP000324104"/>
    </source>
</evidence>
<comment type="caution">
    <text evidence="1">The sequence shown here is derived from an EMBL/GenBank/DDBJ whole genome shotgun (WGS) entry which is preliminary data.</text>
</comment>
<dbReference type="AlphaFoldDB" id="A0A5D5AJF6"/>
<accession>A0A5D5AJF6</accession>
<name>A0A5D5AJF6_9EURY</name>
<protein>
    <submittedName>
        <fullName evidence="1">Uncharacterized protein</fullName>
    </submittedName>
</protein>
<organism evidence="1 2">
    <name type="scientific">Natrialba swarupiae</name>
    <dbReference type="NCBI Taxonomy" id="2448032"/>
    <lineage>
        <taxon>Archaea</taxon>
        <taxon>Methanobacteriati</taxon>
        <taxon>Methanobacteriota</taxon>
        <taxon>Stenosarchaea group</taxon>
        <taxon>Halobacteria</taxon>
        <taxon>Halobacteriales</taxon>
        <taxon>Natrialbaceae</taxon>
        <taxon>Natrialba</taxon>
    </lineage>
</organism>
<dbReference type="Proteomes" id="UP000324104">
    <property type="component" value="Unassembled WGS sequence"/>
</dbReference>
<keyword evidence="2" id="KW-1185">Reference proteome</keyword>
<dbReference type="EMBL" id="VTAW01000012">
    <property type="protein sequence ID" value="TYT62008.1"/>
    <property type="molecule type" value="Genomic_DNA"/>
</dbReference>